<sequence>MIALFEGLANVPPSFAPSQTAGYSNLGYQFLAYALESITGKTFAEMIENDIIGALDLVAPIAFAFTLPGVNVTDPSIRIFPTGLETNNSDGSKKVAFKAVIENLGDYDHANDMFSTNCGKWVSQSAVKYGMRALDTFGT</sequence>
<gene>
    <name evidence="2" type="ORF">SLS62_006612</name>
</gene>
<keyword evidence="3" id="KW-1185">Reference proteome</keyword>
<evidence type="ECO:0000313" key="3">
    <source>
        <dbReference type="Proteomes" id="UP001320420"/>
    </source>
</evidence>
<feature type="domain" description="Beta-lactamase-like ARB-00930-like C-terminal" evidence="1">
    <location>
        <begin position="56"/>
        <end position="137"/>
    </location>
</feature>
<proteinExistence type="predicted"/>
<accession>A0AAN9USL7</accession>
<dbReference type="Gene3D" id="3.40.710.10">
    <property type="entry name" value="DD-peptidase/beta-lactamase superfamily"/>
    <property type="match status" value="1"/>
</dbReference>
<evidence type="ECO:0000259" key="1">
    <source>
        <dbReference type="Pfam" id="PF26335"/>
    </source>
</evidence>
<evidence type="ECO:0000313" key="2">
    <source>
        <dbReference type="EMBL" id="KAK7751525.1"/>
    </source>
</evidence>
<protein>
    <recommendedName>
        <fullName evidence="1">Beta-lactamase-like ARB-00930-like C-terminal domain-containing protein</fullName>
    </recommendedName>
</protein>
<dbReference type="InterPro" id="IPR058664">
    <property type="entry name" value="ARB_00930-like_C"/>
</dbReference>
<reference evidence="2 3" key="1">
    <citation type="submission" date="2024-02" db="EMBL/GenBank/DDBJ databases">
        <title>De novo assembly and annotation of 12 fungi associated with fruit tree decline syndrome in Ontario, Canada.</title>
        <authorList>
            <person name="Sulman M."/>
            <person name="Ellouze W."/>
            <person name="Ilyukhin E."/>
        </authorList>
    </citation>
    <scope>NUCLEOTIDE SEQUENCE [LARGE SCALE GENOMIC DNA]</scope>
    <source>
        <strain evidence="2 3">M11/M66-122</strain>
    </source>
</reference>
<dbReference type="Pfam" id="PF26335">
    <property type="entry name" value="ARB_00930_C"/>
    <property type="match status" value="1"/>
</dbReference>
<dbReference type="EMBL" id="JAKJXP020000049">
    <property type="protein sequence ID" value="KAK7751525.1"/>
    <property type="molecule type" value="Genomic_DNA"/>
</dbReference>
<organism evidence="2 3">
    <name type="scientific">Diatrype stigma</name>
    <dbReference type="NCBI Taxonomy" id="117547"/>
    <lineage>
        <taxon>Eukaryota</taxon>
        <taxon>Fungi</taxon>
        <taxon>Dikarya</taxon>
        <taxon>Ascomycota</taxon>
        <taxon>Pezizomycotina</taxon>
        <taxon>Sordariomycetes</taxon>
        <taxon>Xylariomycetidae</taxon>
        <taxon>Xylariales</taxon>
        <taxon>Diatrypaceae</taxon>
        <taxon>Diatrype</taxon>
    </lineage>
</organism>
<dbReference type="SUPFAM" id="SSF56601">
    <property type="entry name" value="beta-lactamase/transpeptidase-like"/>
    <property type="match status" value="1"/>
</dbReference>
<dbReference type="AlphaFoldDB" id="A0AAN9USL7"/>
<name>A0AAN9USL7_9PEZI</name>
<dbReference type="InterPro" id="IPR012338">
    <property type="entry name" value="Beta-lactam/transpept-like"/>
</dbReference>
<comment type="caution">
    <text evidence="2">The sequence shown here is derived from an EMBL/GenBank/DDBJ whole genome shotgun (WGS) entry which is preliminary data.</text>
</comment>
<dbReference type="Proteomes" id="UP001320420">
    <property type="component" value="Unassembled WGS sequence"/>
</dbReference>